<feature type="compositionally biased region" description="Polar residues" evidence="6">
    <location>
        <begin position="54"/>
        <end position="71"/>
    </location>
</feature>
<evidence type="ECO:0000256" key="6">
    <source>
        <dbReference type="SAM" id="MobiDB-lite"/>
    </source>
</evidence>
<dbReference type="Pfam" id="PF17862">
    <property type="entry name" value="AAA_lid_3"/>
    <property type="match status" value="1"/>
</dbReference>
<dbReference type="InterPro" id="IPR041569">
    <property type="entry name" value="AAA_lid_3"/>
</dbReference>
<dbReference type="InterPro" id="IPR051701">
    <property type="entry name" value="Mito_OM_Translocase_MSP1"/>
</dbReference>
<dbReference type="AlphaFoldDB" id="A0A2J6S3N1"/>
<dbReference type="GO" id="GO:0016887">
    <property type="term" value="F:ATP hydrolysis activity"/>
    <property type="evidence" value="ECO:0007669"/>
    <property type="project" value="InterPro"/>
</dbReference>
<dbReference type="OrthoDB" id="39734at2759"/>
<keyword evidence="5" id="KW-0175">Coiled coil</keyword>
<accession>A0A2J6S3N1</accession>
<dbReference type="Pfam" id="PF24581">
    <property type="entry name" value="DUF7608"/>
    <property type="match status" value="1"/>
</dbReference>
<evidence type="ECO:0000256" key="5">
    <source>
        <dbReference type="SAM" id="Coils"/>
    </source>
</evidence>
<evidence type="ECO:0000256" key="3">
    <source>
        <dbReference type="ARBA" id="ARBA00022787"/>
    </source>
</evidence>
<evidence type="ECO:0000256" key="2">
    <source>
        <dbReference type="ARBA" id="ARBA00022741"/>
    </source>
</evidence>
<feature type="domain" description="AAA+ ATPase" evidence="7">
    <location>
        <begin position="720"/>
        <end position="857"/>
    </location>
</feature>
<keyword evidence="9" id="KW-1185">Reference proteome</keyword>
<name>A0A2J6S3N1_HYAVF</name>
<feature type="coiled-coil region" evidence="5">
    <location>
        <begin position="288"/>
        <end position="318"/>
    </location>
</feature>
<reference evidence="8 9" key="1">
    <citation type="submission" date="2016-04" db="EMBL/GenBank/DDBJ databases">
        <title>A degradative enzymes factory behind the ericoid mycorrhizal symbiosis.</title>
        <authorList>
            <consortium name="DOE Joint Genome Institute"/>
            <person name="Martino E."/>
            <person name="Morin E."/>
            <person name="Grelet G."/>
            <person name="Kuo A."/>
            <person name="Kohler A."/>
            <person name="Daghino S."/>
            <person name="Barry K."/>
            <person name="Choi C."/>
            <person name="Cichocki N."/>
            <person name="Clum A."/>
            <person name="Copeland A."/>
            <person name="Hainaut M."/>
            <person name="Haridas S."/>
            <person name="Labutti K."/>
            <person name="Lindquist E."/>
            <person name="Lipzen A."/>
            <person name="Khouja H.-R."/>
            <person name="Murat C."/>
            <person name="Ohm R."/>
            <person name="Olson A."/>
            <person name="Spatafora J."/>
            <person name="Veneault-Fourrey C."/>
            <person name="Henrissat B."/>
            <person name="Grigoriev I."/>
            <person name="Martin F."/>
            <person name="Perotto S."/>
        </authorList>
    </citation>
    <scope>NUCLEOTIDE SEQUENCE [LARGE SCALE GENOMIC DNA]</scope>
    <source>
        <strain evidence="8 9">F</strain>
    </source>
</reference>
<dbReference type="InterPro" id="IPR056027">
    <property type="entry name" value="DUF7608"/>
</dbReference>
<dbReference type="STRING" id="1149755.A0A2J6S3N1"/>
<dbReference type="GO" id="GO:0005741">
    <property type="term" value="C:mitochondrial outer membrane"/>
    <property type="evidence" value="ECO:0007669"/>
    <property type="project" value="UniProtKB-SubCell"/>
</dbReference>
<gene>
    <name evidence="8" type="ORF">L207DRAFT_562580</name>
</gene>
<comment type="subcellular location">
    <subcellularLocation>
        <location evidence="1">Mitochondrion outer membrane</location>
        <topology evidence="1">Single-pass membrane protein</topology>
    </subcellularLocation>
</comment>
<dbReference type="InterPro" id="IPR027417">
    <property type="entry name" value="P-loop_NTPase"/>
</dbReference>
<dbReference type="Pfam" id="PF00004">
    <property type="entry name" value="AAA"/>
    <property type="match status" value="1"/>
</dbReference>
<dbReference type="Gene3D" id="3.40.50.300">
    <property type="entry name" value="P-loop containing nucleotide triphosphate hydrolases"/>
    <property type="match status" value="1"/>
</dbReference>
<dbReference type="InterPro" id="IPR003593">
    <property type="entry name" value="AAA+_ATPase"/>
</dbReference>
<organism evidence="8 9">
    <name type="scientific">Hyaloscypha variabilis (strain UAMH 11265 / GT02V1 / F)</name>
    <name type="common">Meliniomyces variabilis</name>
    <dbReference type="NCBI Taxonomy" id="1149755"/>
    <lineage>
        <taxon>Eukaryota</taxon>
        <taxon>Fungi</taxon>
        <taxon>Dikarya</taxon>
        <taxon>Ascomycota</taxon>
        <taxon>Pezizomycotina</taxon>
        <taxon>Leotiomycetes</taxon>
        <taxon>Helotiales</taxon>
        <taxon>Hyaloscyphaceae</taxon>
        <taxon>Hyaloscypha</taxon>
        <taxon>Hyaloscypha variabilis</taxon>
    </lineage>
</organism>
<protein>
    <submittedName>
        <fullName evidence="8">AAA-domain-containing protein</fullName>
    </submittedName>
</protein>
<feature type="region of interest" description="Disordered" evidence="6">
    <location>
        <begin position="42"/>
        <end position="110"/>
    </location>
</feature>
<dbReference type="InterPro" id="IPR003959">
    <property type="entry name" value="ATPase_AAA_core"/>
</dbReference>
<evidence type="ECO:0000313" key="8">
    <source>
        <dbReference type="EMBL" id="PMD45380.1"/>
    </source>
</evidence>
<evidence type="ECO:0000256" key="1">
    <source>
        <dbReference type="ARBA" id="ARBA00004572"/>
    </source>
</evidence>
<keyword evidence="3" id="KW-0472">Membrane</keyword>
<keyword evidence="4" id="KW-0067">ATP-binding</keyword>
<proteinExistence type="predicted"/>
<keyword evidence="3" id="KW-1000">Mitochondrion outer membrane</keyword>
<dbReference type="EMBL" id="KZ613940">
    <property type="protein sequence ID" value="PMD45380.1"/>
    <property type="molecule type" value="Genomic_DNA"/>
</dbReference>
<evidence type="ECO:0000313" key="9">
    <source>
        <dbReference type="Proteomes" id="UP000235786"/>
    </source>
</evidence>
<feature type="region of interest" description="Disordered" evidence="6">
    <location>
        <begin position="366"/>
        <end position="386"/>
    </location>
</feature>
<dbReference type="Proteomes" id="UP000235786">
    <property type="component" value="Unassembled WGS sequence"/>
</dbReference>
<keyword evidence="2" id="KW-0547">Nucleotide-binding</keyword>
<dbReference type="Gene3D" id="1.10.8.60">
    <property type="match status" value="1"/>
</dbReference>
<dbReference type="PANTHER" id="PTHR45644:SF56">
    <property type="entry name" value="AAA ATPASE, PUTATIVE (AFU_ORTHOLOGUE AFUA_2G12920)-RELATED"/>
    <property type="match status" value="1"/>
</dbReference>
<sequence length="998" mass="109518">MHAAAFNALRVAHRPLLRPACRIVAGSRCPLSRRSRNFHRSAVAYRIPDGTPVPTETENTSPESSGNGPNKSKTDEDGTEATENLAEVDSAPAPTRRNGKTVSGRLRGNGLRQMEGLPPFILAESFLENNVKLAGELVNESLAIVKGKQAIIGLDEEEIKNAAEMETPTVDELGNESSHRPKYGINFDIFQELVATLRAGLALRPPKNSNSNTITRPIKSLGHPMAVLQCPADGGSYYLDAIVDKISEQLGADLIRLDSQDLAQLVGPYLDENVAWNTTRFSLLGFDAHRVAGKLEEYENEKEIQEEAEDHAEEDEDAFQQFTKSPKARESSKRIMSAIFTGLQPNFLRSNRPKILGPFTISNPNAPSEGAFFDNKDSQQGKGTAPPGFQADVWDGLKVAAAFDTVIGATDFKRARITNKVEDEPSEIASDHQSRSVIIQLSDYKEMMRTPDGAELIVKLREAINKKWKSGKNIILVGTTAMINDDVEQLPLLKSEIQHLQSDIGGGHNRTIFVPPERGAGQDSAIDIDEKTRLRKINLRHIEDMILKLSEGTQHLSPAVVDLEKDLDSATIFSEGLEDAVFTYARVHRIATTILGLEAYLSKVDGPILSKALKVLSASDEAKFAWGAEELKEEESQVQEVLTESEAVQKKAKVKLAAIGKKCSRHEKKLLSGVVLPNDIKTTFDDIRAPKETIDAVKTLTTLSLIRPEAFSYGVLATDKIPGLLLYGPPGTGKTLLAKAVAKESGATVLEVSGADLNDMFVGEGEKNVKAVFSLAKKLSADRPCVVFIDEADAIFTARGETKRTAHRELINQFLREWDGMNNLSAFIMVATNRPFDLDEAVLRRLPRRLLLDLPIEADREAILKIHLKSEILDESVSLSQLARDTPFYSGSDLKNLSVAAALACIREENDVAAKHAGEEPYVYPEKRILTKTHFDKAMEEISASISEDMSTLTAIRKFDEKYGDRKGRKKKAAALGFGGTTVVEKDSGAARVRKMEA</sequence>
<dbReference type="SUPFAM" id="SSF52540">
    <property type="entry name" value="P-loop containing nucleoside triphosphate hydrolases"/>
    <property type="match status" value="1"/>
</dbReference>
<evidence type="ECO:0000256" key="4">
    <source>
        <dbReference type="ARBA" id="ARBA00022840"/>
    </source>
</evidence>
<evidence type="ECO:0000259" key="7">
    <source>
        <dbReference type="SMART" id="SM00382"/>
    </source>
</evidence>
<dbReference type="GO" id="GO:0005524">
    <property type="term" value="F:ATP binding"/>
    <property type="evidence" value="ECO:0007669"/>
    <property type="project" value="UniProtKB-KW"/>
</dbReference>
<dbReference type="PANTHER" id="PTHR45644">
    <property type="entry name" value="AAA ATPASE, PUTATIVE (AFU_ORTHOLOGUE AFUA_2G12920)-RELATED-RELATED"/>
    <property type="match status" value="1"/>
</dbReference>
<keyword evidence="3" id="KW-0496">Mitochondrion</keyword>
<dbReference type="SMART" id="SM00382">
    <property type="entry name" value="AAA"/>
    <property type="match status" value="1"/>
</dbReference>